<sequence length="131" mass="14909">MATVTFVDESTAGARTPAWALRIFEERLTLRELIRRRIHQEVAECNAAASAPRRLLVQRTPTERTLNGEPAERSRRRIDPERQVALAEEAFTRNGFVVLVGDRQVEELDDEVDLRRDTEVTFLKLVPLVGG</sequence>
<dbReference type="Proteomes" id="UP000653076">
    <property type="component" value="Unassembled WGS sequence"/>
</dbReference>
<dbReference type="EMBL" id="BOPC01000013">
    <property type="protein sequence ID" value="GIJ25848.1"/>
    <property type="molecule type" value="Genomic_DNA"/>
</dbReference>
<evidence type="ECO:0000313" key="3">
    <source>
        <dbReference type="Proteomes" id="UP000653076"/>
    </source>
</evidence>
<reference evidence="2 3" key="1">
    <citation type="submission" date="2021-01" db="EMBL/GenBank/DDBJ databases">
        <title>Whole genome shotgun sequence of Verrucosispora qiuiae NBRC 106684.</title>
        <authorList>
            <person name="Komaki H."/>
            <person name="Tamura T."/>
        </authorList>
    </citation>
    <scope>NUCLEOTIDE SEQUENCE [LARGE SCALE GENOMIC DNA]</scope>
    <source>
        <strain evidence="2 3">NBRC 106684</strain>
    </source>
</reference>
<dbReference type="RefSeq" id="WP_239098192.1">
    <property type="nucleotide sequence ID" value="NZ_BOPC01000013.1"/>
</dbReference>
<evidence type="ECO:0000256" key="1">
    <source>
        <dbReference type="SAM" id="MobiDB-lite"/>
    </source>
</evidence>
<proteinExistence type="predicted"/>
<feature type="region of interest" description="Disordered" evidence="1">
    <location>
        <begin position="57"/>
        <end position="79"/>
    </location>
</feature>
<evidence type="ECO:0000313" key="2">
    <source>
        <dbReference type="EMBL" id="GIJ25848.1"/>
    </source>
</evidence>
<organism evidence="2 3">
    <name type="scientific">Micromonospora qiuiae</name>
    <dbReference type="NCBI Taxonomy" id="502268"/>
    <lineage>
        <taxon>Bacteria</taxon>
        <taxon>Bacillati</taxon>
        <taxon>Actinomycetota</taxon>
        <taxon>Actinomycetes</taxon>
        <taxon>Micromonosporales</taxon>
        <taxon>Micromonosporaceae</taxon>
        <taxon>Micromonospora</taxon>
    </lineage>
</organism>
<feature type="compositionally biased region" description="Basic and acidic residues" evidence="1">
    <location>
        <begin position="70"/>
        <end position="79"/>
    </location>
</feature>
<gene>
    <name evidence="2" type="ORF">Vqi01_10100</name>
</gene>
<name>A0ABQ4J727_9ACTN</name>
<keyword evidence="3" id="KW-1185">Reference proteome</keyword>
<accession>A0ABQ4J727</accession>
<comment type="caution">
    <text evidence="2">The sequence shown here is derived from an EMBL/GenBank/DDBJ whole genome shotgun (WGS) entry which is preliminary data.</text>
</comment>
<protein>
    <submittedName>
        <fullName evidence="2">Uncharacterized protein</fullName>
    </submittedName>
</protein>